<sequence length="80" mass="9187">MYEPENEWEVEEGRLWRGRAITSLVAAAATTISLTSFSFSSDHCSMRRSRQKSIISSEGEEPFANDMKNTRWEVQRSWGA</sequence>
<keyword evidence="1" id="KW-1133">Transmembrane helix</keyword>
<evidence type="ECO:0000313" key="2">
    <source>
        <dbReference type="EMBL" id="KZT53874.1"/>
    </source>
</evidence>
<dbReference type="Proteomes" id="UP000076842">
    <property type="component" value="Unassembled WGS sequence"/>
</dbReference>
<name>A0A165E0R4_9BASI</name>
<protein>
    <submittedName>
        <fullName evidence="2">Uncharacterized protein</fullName>
    </submittedName>
</protein>
<reference evidence="2 3" key="1">
    <citation type="journal article" date="2016" name="Mol. Biol. Evol.">
        <title>Comparative Genomics of Early-Diverging Mushroom-Forming Fungi Provides Insights into the Origins of Lignocellulose Decay Capabilities.</title>
        <authorList>
            <person name="Nagy L.G."/>
            <person name="Riley R."/>
            <person name="Tritt A."/>
            <person name="Adam C."/>
            <person name="Daum C."/>
            <person name="Floudas D."/>
            <person name="Sun H."/>
            <person name="Yadav J.S."/>
            <person name="Pangilinan J."/>
            <person name="Larsson K.H."/>
            <person name="Matsuura K."/>
            <person name="Barry K."/>
            <person name="Labutti K."/>
            <person name="Kuo R."/>
            <person name="Ohm R.A."/>
            <person name="Bhattacharya S.S."/>
            <person name="Shirouzu T."/>
            <person name="Yoshinaga Y."/>
            <person name="Martin F.M."/>
            <person name="Grigoriev I.V."/>
            <person name="Hibbett D.S."/>
        </authorList>
    </citation>
    <scope>NUCLEOTIDE SEQUENCE [LARGE SCALE GENOMIC DNA]</scope>
    <source>
        <strain evidence="2 3">HHB12733</strain>
    </source>
</reference>
<evidence type="ECO:0000313" key="3">
    <source>
        <dbReference type="Proteomes" id="UP000076842"/>
    </source>
</evidence>
<dbReference type="EMBL" id="KV424027">
    <property type="protein sequence ID" value="KZT53874.1"/>
    <property type="molecule type" value="Genomic_DNA"/>
</dbReference>
<dbReference type="InParanoid" id="A0A165E0R4"/>
<keyword evidence="1" id="KW-0812">Transmembrane</keyword>
<dbReference type="AlphaFoldDB" id="A0A165E0R4"/>
<feature type="transmembrane region" description="Helical" evidence="1">
    <location>
        <begin position="20"/>
        <end position="40"/>
    </location>
</feature>
<proteinExistence type="predicted"/>
<gene>
    <name evidence="2" type="ORF">CALCODRAFT_486032</name>
</gene>
<evidence type="ECO:0000256" key="1">
    <source>
        <dbReference type="SAM" id="Phobius"/>
    </source>
</evidence>
<organism evidence="2 3">
    <name type="scientific">Calocera cornea HHB12733</name>
    <dbReference type="NCBI Taxonomy" id="1353952"/>
    <lineage>
        <taxon>Eukaryota</taxon>
        <taxon>Fungi</taxon>
        <taxon>Dikarya</taxon>
        <taxon>Basidiomycota</taxon>
        <taxon>Agaricomycotina</taxon>
        <taxon>Dacrymycetes</taxon>
        <taxon>Dacrymycetales</taxon>
        <taxon>Dacrymycetaceae</taxon>
        <taxon>Calocera</taxon>
    </lineage>
</organism>
<keyword evidence="1" id="KW-0472">Membrane</keyword>
<keyword evidence="3" id="KW-1185">Reference proteome</keyword>
<accession>A0A165E0R4</accession>